<dbReference type="NCBIfam" id="TIGR02673">
    <property type="entry name" value="FtsE"/>
    <property type="match status" value="1"/>
</dbReference>
<dbReference type="Proteomes" id="UP000460287">
    <property type="component" value="Unassembled WGS sequence"/>
</dbReference>
<evidence type="ECO:0000256" key="6">
    <source>
        <dbReference type="ARBA" id="ARBA00022840"/>
    </source>
</evidence>
<keyword evidence="4 9" id="KW-0132">Cell division</keyword>
<keyword evidence="3 9" id="KW-1003">Cell membrane</keyword>
<name>A0A7X2SZT6_9CLOT</name>
<dbReference type="InterPro" id="IPR027417">
    <property type="entry name" value="P-loop_NTPase"/>
</dbReference>
<dbReference type="AlphaFoldDB" id="A0A7X2SZT6"/>
<gene>
    <name evidence="9 11" type="primary">ftsE</name>
    <name evidence="11" type="ORF">FYJ33_00335</name>
</gene>
<dbReference type="InterPro" id="IPR003439">
    <property type="entry name" value="ABC_transporter-like_ATP-bd"/>
</dbReference>
<dbReference type="GO" id="GO:0051301">
    <property type="term" value="P:cell division"/>
    <property type="evidence" value="ECO:0007669"/>
    <property type="project" value="UniProtKB-UniRule"/>
</dbReference>
<dbReference type="InterPro" id="IPR003593">
    <property type="entry name" value="AAA+_ATPase"/>
</dbReference>
<evidence type="ECO:0000313" key="11">
    <source>
        <dbReference type="EMBL" id="MSR89896.1"/>
    </source>
</evidence>
<evidence type="ECO:0000256" key="2">
    <source>
        <dbReference type="ARBA" id="ARBA00020019"/>
    </source>
</evidence>
<comment type="similarity">
    <text evidence="1 9">Belongs to the ABC transporter superfamily.</text>
</comment>
<sequence>MIKFENVTKRYDKKYTALRNINLEINKGEFVFLVGLSGSGKSSLIKLMLREIKPSKGKVIVGKYDLVKMRERQVPYFRRQLGIVFQDFRLLEKKTVYENVAYAMRVLEHEDDFIAKRVPEVLRIVGLEKKTDCYPGELSGGEQQRVAIARAIINEPEILLCDEPTGNLDPITSQEIIDLLIDINNSGTTIVMATHDTNVVDSLKKRVISMYKGEITSDNRRGGYNIES</sequence>
<keyword evidence="5 9" id="KW-0547">Nucleotide-binding</keyword>
<dbReference type="EMBL" id="VULX01000001">
    <property type="protein sequence ID" value="MSR89896.1"/>
    <property type="molecule type" value="Genomic_DNA"/>
</dbReference>
<comment type="subunit">
    <text evidence="9">Homodimer. Forms a membrane-associated complex with FtsX.</text>
</comment>
<dbReference type="FunFam" id="3.40.50.300:FF:000056">
    <property type="entry name" value="Cell division ATP-binding protein FtsE"/>
    <property type="match status" value="1"/>
</dbReference>
<dbReference type="GO" id="GO:0005524">
    <property type="term" value="F:ATP binding"/>
    <property type="evidence" value="ECO:0007669"/>
    <property type="project" value="UniProtKB-UniRule"/>
</dbReference>
<organism evidence="11 12">
    <name type="scientific">Inconstantimicrobium porci</name>
    <dbReference type="NCBI Taxonomy" id="2652291"/>
    <lineage>
        <taxon>Bacteria</taxon>
        <taxon>Bacillati</taxon>
        <taxon>Bacillota</taxon>
        <taxon>Clostridia</taxon>
        <taxon>Eubacteriales</taxon>
        <taxon>Clostridiaceae</taxon>
        <taxon>Inconstantimicrobium</taxon>
    </lineage>
</organism>
<dbReference type="RefSeq" id="WP_154529782.1">
    <property type="nucleotide sequence ID" value="NZ_JAQXTV010000075.1"/>
</dbReference>
<dbReference type="GO" id="GO:0022857">
    <property type="term" value="F:transmembrane transporter activity"/>
    <property type="evidence" value="ECO:0007669"/>
    <property type="project" value="TreeGrafter"/>
</dbReference>
<evidence type="ECO:0000256" key="4">
    <source>
        <dbReference type="ARBA" id="ARBA00022618"/>
    </source>
</evidence>
<evidence type="ECO:0000256" key="3">
    <source>
        <dbReference type="ARBA" id="ARBA00022475"/>
    </source>
</evidence>
<evidence type="ECO:0000256" key="8">
    <source>
        <dbReference type="ARBA" id="ARBA00023306"/>
    </source>
</evidence>
<proteinExistence type="inferred from homology"/>
<evidence type="ECO:0000259" key="10">
    <source>
        <dbReference type="PROSITE" id="PS50893"/>
    </source>
</evidence>
<dbReference type="PROSITE" id="PS00211">
    <property type="entry name" value="ABC_TRANSPORTER_1"/>
    <property type="match status" value="1"/>
</dbReference>
<dbReference type="GO" id="GO:0005886">
    <property type="term" value="C:plasma membrane"/>
    <property type="evidence" value="ECO:0007669"/>
    <property type="project" value="UniProtKB-SubCell"/>
</dbReference>
<dbReference type="SMART" id="SM00382">
    <property type="entry name" value="AAA"/>
    <property type="match status" value="1"/>
</dbReference>
<protein>
    <recommendedName>
        <fullName evidence="2 9">Cell division ATP-binding protein FtsE</fullName>
    </recommendedName>
</protein>
<evidence type="ECO:0000256" key="1">
    <source>
        <dbReference type="ARBA" id="ARBA00005417"/>
    </source>
</evidence>
<comment type="subcellular location">
    <subcellularLocation>
        <location evidence="9">Cell membrane</location>
        <topology evidence="9">Peripheral membrane protein</topology>
        <orientation evidence="9">Cytoplasmic side</orientation>
    </subcellularLocation>
</comment>
<dbReference type="SUPFAM" id="SSF52540">
    <property type="entry name" value="P-loop containing nucleoside triphosphate hydrolases"/>
    <property type="match status" value="1"/>
</dbReference>
<keyword evidence="8 9" id="KW-0131">Cell cycle</keyword>
<dbReference type="InterPro" id="IPR017871">
    <property type="entry name" value="ABC_transporter-like_CS"/>
</dbReference>
<evidence type="ECO:0000256" key="5">
    <source>
        <dbReference type="ARBA" id="ARBA00022741"/>
    </source>
</evidence>
<dbReference type="InterPro" id="IPR015854">
    <property type="entry name" value="ABC_transpr_LolD-like"/>
</dbReference>
<comment type="caution">
    <text evidence="11">The sequence shown here is derived from an EMBL/GenBank/DDBJ whole genome shotgun (WGS) entry which is preliminary data.</text>
</comment>
<evidence type="ECO:0000313" key="12">
    <source>
        <dbReference type="Proteomes" id="UP000460287"/>
    </source>
</evidence>
<dbReference type="PROSITE" id="PS50893">
    <property type="entry name" value="ABC_TRANSPORTER_2"/>
    <property type="match status" value="1"/>
</dbReference>
<dbReference type="Gene3D" id="3.40.50.300">
    <property type="entry name" value="P-loop containing nucleotide triphosphate hydrolases"/>
    <property type="match status" value="1"/>
</dbReference>
<evidence type="ECO:0000256" key="7">
    <source>
        <dbReference type="ARBA" id="ARBA00023136"/>
    </source>
</evidence>
<dbReference type="InterPro" id="IPR005286">
    <property type="entry name" value="Cell_div_FtsE"/>
</dbReference>
<dbReference type="PANTHER" id="PTHR24220:SF470">
    <property type="entry name" value="CELL DIVISION ATP-BINDING PROTEIN FTSE"/>
    <property type="match status" value="1"/>
</dbReference>
<dbReference type="Pfam" id="PF00005">
    <property type="entry name" value="ABC_tran"/>
    <property type="match status" value="1"/>
</dbReference>
<dbReference type="PANTHER" id="PTHR24220">
    <property type="entry name" value="IMPORT ATP-BINDING PROTEIN"/>
    <property type="match status" value="1"/>
</dbReference>
<reference evidence="11 12" key="1">
    <citation type="submission" date="2019-08" db="EMBL/GenBank/DDBJ databases">
        <title>In-depth cultivation of the pig gut microbiome towards novel bacterial diversity and tailored functional studies.</title>
        <authorList>
            <person name="Wylensek D."/>
            <person name="Hitch T.C.A."/>
            <person name="Clavel T."/>
        </authorList>
    </citation>
    <scope>NUCLEOTIDE SEQUENCE [LARGE SCALE GENOMIC DNA]</scope>
    <source>
        <strain evidence="11 12">WCA-383-APC-5B</strain>
    </source>
</reference>
<accession>A0A7X2SZT6</accession>
<keyword evidence="7 9" id="KW-0472">Membrane</keyword>
<dbReference type="GO" id="GO:0016887">
    <property type="term" value="F:ATP hydrolysis activity"/>
    <property type="evidence" value="ECO:0007669"/>
    <property type="project" value="InterPro"/>
</dbReference>
<keyword evidence="6 9" id="KW-0067">ATP-binding</keyword>
<keyword evidence="12" id="KW-1185">Reference proteome</keyword>
<evidence type="ECO:0000256" key="9">
    <source>
        <dbReference type="RuleBase" id="RU365094"/>
    </source>
</evidence>
<comment type="function">
    <text evidence="9">Part of the ABC transporter FtsEX involved in cellular division.</text>
</comment>
<feature type="domain" description="ABC transporter" evidence="10">
    <location>
        <begin position="2"/>
        <end position="228"/>
    </location>
</feature>